<evidence type="ECO:0000256" key="1">
    <source>
        <dbReference type="ARBA" id="ARBA00001966"/>
    </source>
</evidence>
<comment type="domain">
    <text evidence="10">The N-terminal domain has structural similarity with S-adenosyl-L-methionine-dependent methyltransferases, but does not bind S-adenosyl-L-methionine. It is required for correct assembly of the 2 Fe-S clusters.</text>
</comment>
<comment type="cofactor">
    <cofactor evidence="1 10">
        <name>[4Fe-4S] cluster</name>
        <dbReference type="ChEBI" id="CHEBI:49883"/>
    </cofactor>
</comment>
<comment type="subcellular location">
    <subcellularLocation>
        <location evidence="10">Cytoplasm</location>
    </subcellularLocation>
    <subcellularLocation>
        <location evidence="10">Mitochondrion intermembrane space</location>
    </subcellularLocation>
</comment>
<keyword evidence="13" id="KW-1185">Reference proteome</keyword>
<keyword evidence="7 10" id="KW-0408">Iron</keyword>
<sequence length="335" mass="35777">MYKEYQQILDCGDKKVLLVTFPNENPSSFEALAAAVRSQLGSTSKLDFENINRVHIAGSDVVASGGSGYDLVLVFANVNISEFSEFLADIGKLVAGGGHVAFSYISDGRSGVYSGVDLSDEFLLAGFDNYGANAMIFDSESMASIDGFMALEKQRVRASSGSEPALTTVKPSSSLLLLSYSIFLCLDSYDYLRICAVGLRSESSKPSAFKAFIAESDLIDEDELLLEEDYEKPTSESLTRGAGEPVKRRACKGCTCGLAEQEAMDDEGGNGQAKKAVNLTIGTEDIVSSCGNALYLCHLGDAFRCSTCPYVGLPAFKPGEKVMLAGTLADDDIVF</sequence>
<keyword evidence="3 10" id="KW-0004">4Fe-4S</keyword>
<feature type="domain" description="Anamorsin C-terminal" evidence="11">
    <location>
        <begin position="246"/>
        <end position="323"/>
    </location>
</feature>
<dbReference type="GO" id="GO:0051537">
    <property type="term" value="F:2 iron, 2 sulfur cluster binding"/>
    <property type="evidence" value="ECO:0007669"/>
    <property type="project" value="UniProtKB-UniRule"/>
</dbReference>
<evidence type="ECO:0000313" key="13">
    <source>
        <dbReference type="Proteomes" id="UP000187283"/>
    </source>
</evidence>
<dbReference type="GO" id="GO:0051539">
    <property type="term" value="F:4 iron, 4 sulfur cluster binding"/>
    <property type="evidence" value="ECO:0007669"/>
    <property type="project" value="UniProtKB-KW"/>
</dbReference>
<comment type="similarity">
    <text evidence="2 10">Belongs to the anamorsin family.</text>
</comment>
<evidence type="ECO:0000256" key="8">
    <source>
        <dbReference type="ARBA" id="ARBA00023014"/>
    </source>
</evidence>
<evidence type="ECO:0000256" key="9">
    <source>
        <dbReference type="ARBA" id="ARBA00023128"/>
    </source>
</evidence>
<keyword evidence="4 10" id="KW-0963">Cytoplasm</keyword>
<comment type="domain">
    <text evidence="10">The C-terminal domain binds 2 Fe-S clusters but is otherwise mostly in an intrinsically disordered conformation.</text>
</comment>
<feature type="binding site" evidence="10">
    <location>
        <position position="308"/>
    </location>
    <ligand>
        <name>[4Fe-4S] cluster</name>
        <dbReference type="ChEBI" id="CHEBI:49883"/>
    </ligand>
</feature>
<evidence type="ECO:0000256" key="6">
    <source>
        <dbReference type="ARBA" id="ARBA00022723"/>
    </source>
</evidence>
<evidence type="ECO:0000256" key="3">
    <source>
        <dbReference type="ARBA" id="ARBA00022485"/>
    </source>
</evidence>
<dbReference type="Gene3D" id="3.40.50.150">
    <property type="entry name" value="Vaccinia Virus protein VP39"/>
    <property type="match status" value="1"/>
</dbReference>
<proteinExistence type="inferred from homology"/>
<evidence type="ECO:0000256" key="5">
    <source>
        <dbReference type="ARBA" id="ARBA00022714"/>
    </source>
</evidence>
<dbReference type="Pfam" id="PF05093">
    <property type="entry name" value="CIAPIN1"/>
    <property type="match status" value="1"/>
</dbReference>
<dbReference type="GO" id="GO:0016226">
    <property type="term" value="P:iron-sulfur cluster assembly"/>
    <property type="evidence" value="ECO:0007669"/>
    <property type="project" value="UniProtKB-UniRule"/>
</dbReference>
<dbReference type="Proteomes" id="UP000187283">
    <property type="component" value="Unassembled WGS sequence"/>
</dbReference>
<feature type="binding site" evidence="10">
    <location>
        <position position="290"/>
    </location>
    <ligand>
        <name>[4Fe-4S] cluster</name>
        <dbReference type="ChEBI" id="CHEBI:49883"/>
    </ligand>
</feature>
<dbReference type="InterPro" id="IPR029063">
    <property type="entry name" value="SAM-dependent_MTases_sf"/>
</dbReference>
<evidence type="ECO:0000256" key="4">
    <source>
        <dbReference type="ARBA" id="ARBA00022490"/>
    </source>
</evidence>
<reference evidence="12 13" key="1">
    <citation type="submission" date="2017-01" db="EMBL/GenBank/DDBJ databases">
        <authorList>
            <person name="Mah S.A."/>
            <person name="Swanson W.J."/>
            <person name="Moy G.W."/>
            <person name="Vacquier V.D."/>
        </authorList>
    </citation>
    <scope>NUCLEOTIDE SEQUENCE [LARGE SCALE GENOMIC DNA]</scope>
    <source>
        <strain evidence="12 13">GSMNP</strain>
    </source>
</reference>
<comment type="caution">
    <text evidence="10">Lacks conserved residue(s) required for the propagation of feature annotation.</text>
</comment>
<dbReference type="InterPro" id="IPR046408">
    <property type="entry name" value="CIAPIN1"/>
</dbReference>
<keyword evidence="5" id="KW-0001">2Fe-2S</keyword>
<dbReference type="STRING" id="133412.A0A1R1X6H2"/>
<organism evidence="12 13">
    <name type="scientific">Smittium culicis</name>
    <dbReference type="NCBI Taxonomy" id="133412"/>
    <lineage>
        <taxon>Eukaryota</taxon>
        <taxon>Fungi</taxon>
        <taxon>Fungi incertae sedis</taxon>
        <taxon>Zoopagomycota</taxon>
        <taxon>Kickxellomycotina</taxon>
        <taxon>Harpellomycetes</taxon>
        <taxon>Harpellales</taxon>
        <taxon>Legeriomycetaceae</taxon>
        <taxon>Smittium</taxon>
    </lineage>
</organism>
<comment type="caution">
    <text evidence="12">The sequence shown here is derived from an EMBL/GenBank/DDBJ whole genome shotgun (WGS) entry which is preliminary data.</text>
</comment>
<evidence type="ECO:0000256" key="10">
    <source>
        <dbReference type="HAMAP-Rule" id="MF_03115"/>
    </source>
</evidence>
<keyword evidence="8 10" id="KW-0411">Iron-sulfur</keyword>
<dbReference type="PANTHER" id="PTHR13273:SF14">
    <property type="entry name" value="ANAMORSIN"/>
    <property type="match status" value="1"/>
</dbReference>
<evidence type="ECO:0000256" key="7">
    <source>
        <dbReference type="ARBA" id="ARBA00023004"/>
    </source>
</evidence>
<keyword evidence="6 10" id="KW-0479">Metal-binding</keyword>
<gene>
    <name evidence="12" type="ORF">AYI70_g10448</name>
</gene>
<evidence type="ECO:0000259" key="11">
    <source>
        <dbReference type="Pfam" id="PF05093"/>
    </source>
</evidence>
<protein>
    <submittedName>
        <fullName evidence="12">Anamorsin-like protein</fullName>
    </submittedName>
</protein>
<feature type="binding site" evidence="10">
    <location>
        <position position="305"/>
    </location>
    <ligand>
        <name>[4Fe-4S] cluster</name>
        <dbReference type="ChEBI" id="CHEBI:49883"/>
    </ligand>
</feature>
<dbReference type="GO" id="GO:0046872">
    <property type="term" value="F:metal ion binding"/>
    <property type="evidence" value="ECO:0007669"/>
    <property type="project" value="UniProtKB-KW"/>
</dbReference>
<dbReference type="InterPro" id="IPR007785">
    <property type="entry name" value="Anamorsin"/>
</dbReference>
<keyword evidence="9 10" id="KW-0496">Mitochondrion</keyword>
<dbReference type="PANTHER" id="PTHR13273">
    <property type="entry name" value="ANAMORSIN"/>
    <property type="match status" value="1"/>
</dbReference>
<evidence type="ECO:0000256" key="2">
    <source>
        <dbReference type="ARBA" id="ARBA00008169"/>
    </source>
</evidence>
<dbReference type="AlphaFoldDB" id="A0A1R1X6H2"/>
<dbReference type="GO" id="GO:0009055">
    <property type="term" value="F:electron transfer activity"/>
    <property type="evidence" value="ECO:0007669"/>
    <property type="project" value="UniProtKB-UniRule"/>
</dbReference>
<dbReference type="OrthoDB" id="311633at2759"/>
<dbReference type="EMBL" id="LSSN01005095">
    <property type="protein sequence ID" value="OMJ10235.1"/>
    <property type="molecule type" value="Genomic_DNA"/>
</dbReference>
<accession>A0A1R1X6H2</accession>
<evidence type="ECO:0000313" key="12">
    <source>
        <dbReference type="EMBL" id="OMJ10235.1"/>
    </source>
</evidence>
<dbReference type="HAMAP" id="MF_03115">
    <property type="entry name" value="Anamorsin"/>
    <property type="match status" value="1"/>
</dbReference>
<feature type="binding site" evidence="10">
    <location>
        <position position="297"/>
    </location>
    <ligand>
        <name>[4Fe-4S] cluster</name>
        <dbReference type="ChEBI" id="CHEBI:49883"/>
    </ligand>
</feature>
<dbReference type="GO" id="GO:0005758">
    <property type="term" value="C:mitochondrial intermembrane space"/>
    <property type="evidence" value="ECO:0007669"/>
    <property type="project" value="UniProtKB-SubCell"/>
</dbReference>
<name>A0A1R1X6H2_9FUNG</name>